<keyword evidence="1" id="KW-0472">Membrane</keyword>
<keyword evidence="2" id="KW-0732">Signal</keyword>
<dbReference type="AlphaFoldDB" id="A0A397SRZ7"/>
<keyword evidence="4" id="KW-1185">Reference proteome</keyword>
<dbReference type="OrthoDB" id="2383566at2759"/>
<evidence type="ECO:0000256" key="2">
    <source>
        <dbReference type="SAM" id="SignalP"/>
    </source>
</evidence>
<evidence type="ECO:0000313" key="4">
    <source>
        <dbReference type="Proteomes" id="UP000265703"/>
    </source>
</evidence>
<dbReference type="Proteomes" id="UP000265703">
    <property type="component" value="Unassembled WGS sequence"/>
</dbReference>
<feature type="signal peptide" evidence="2">
    <location>
        <begin position="1"/>
        <end position="20"/>
    </location>
</feature>
<proteinExistence type="predicted"/>
<keyword evidence="1" id="KW-1133">Transmembrane helix</keyword>
<sequence>MNFIIIYFIFLLLRVGLVKGITYDGIDDNSIKHKYDNSSIIPNNNITSEITPDACANVGLKIINNCTFDKPYCFVDGDNISCGSIDKIGWRISPLDGLILNNGQKPDQNCELFTPPGQINSKVIILTLLNQSVFGSQFLDHESAWFNIFEDLGNCPFKSQFCDKDSLTCQNLFGAGKNCTSSNQCFSRYCEKYDQNAPDNSTVRRCVEETTTQNQVTKPYNNNDGYSDNKSLIIIISISVGSSIMILGLTVFLIKALRNQKSPSRYSINNTTNSSQSGFVTSYLPSLNSGFLSIISSRRSNRSKSIKKHSSDRFSVLLPPPPTLHLYNNNNDLNNNSYMNNENSSNSSNIYLSPNGIQQQYEYSFI</sequence>
<keyword evidence="1" id="KW-0812">Transmembrane</keyword>
<gene>
    <name evidence="3" type="ORF">C1645_806760</name>
</gene>
<comment type="caution">
    <text evidence="3">The sequence shown here is derived from an EMBL/GenBank/DDBJ whole genome shotgun (WGS) entry which is preliminary data.</text>
</comment>
<feature type="chain" id="PRO_5017333743" evidence="2">
    <location>
        <begin position="21"/>
        <end position="366"/>
    </location>
</feature>
<evidence type="ECO:0000313" key="3">
    <source>
        <dbReference type="EMBL" id="RIA88482.1"/>
    </source>
</evidence>
<name>A0A397SRZ7_9GLOM</name>
<evidence type="ECO:0000256" key="1">
    <source>
        <dbReference type="SAM" id="Phobius"/>
    </source>
</evidence>
<dbReference type="EMBL" id="QKYT01000261">
    <property type="protein sequence ID" value="RIA88482.1"/>
    <property type="molecule type" value="Genomic_DNA"/>
</dbReference>
<protein>
    <submittedName>
        <fullName evidence="3">Uncharacterized protein</fullName>
    </submittedName>
</protein>
<accession>A0A397SRZ7</accession>
<reference evidence="3 4" key="1">
    <citation type="submission" date="2018-06" db="EMBL/GenBank/DDBJ databases">
        <title>Comparative genomics reveals the genomic features of Rhizophagus irregularis, R. cerebriforme, R. diaphanum and Gigaspora rosea, and their symbiotic lifestyle signature.</title>
        <authorList>
            <person name="Morin E."/>
            <person name="San Clemente H."/>
            <person name="Chen E.C.H."/>
            <person name="De La Providencia I."/>
            <person name="Hainaut M."/>
            <person name="Kuo A."/>
            <person name="Kohler A."/>
            <person name="Murat C."/>
            <person name="Tang N."/>
            <person name="Roy S."/>
            <person name="Loubradou J."/>
            <person name="Henrissat B."/>
            <person name="Grigoriev I.V."/>
            <person name="Corradi N."/>
            <person name="Roux C."/>
            <person name="Martin F.M."/>
        </authorList>
    </citation>
    <scope>NUCLEOTIDE SEQUENCE [LARGE SCALE GENOMIC DNA]</scope>
    <source>
        <strain evidence="3 4">DAOM 227022</strain>
    </source>
</reference>
<organism evidence="3 4">
    <name type="scientific">Glomus cerebriforme</name>
    <dbReference type="NCBI Taxonomy" id="658196"/>
    <lineage>
        <taxon>Eukaryota</taxon>
        <taxon>Fungi</taxon>
        <taxon>Fungi incertae sedis</taxon>
        <taxon>Mucoromycota</taxon>
        <taxon>Glomeromycotina</taxon>
        <taxon>Glomeromycetes</taxon>
        <taxon>Glomerales</taxon>
        <taxon>Glomeraceae</taxon>
        <taxon>Glomus</taxon>
    </lineage>
</organism>
<feature type="transmembrane region" description="Helical" evidence="1">
    <location>
        <begin position="232"/>
        <end position="254"/>
    </location>
</feature>